<feature type="compositionally biased region" description="Low complexity" evidence="1">
    <location>
        <begin position="237"/>
        <end position="255"/>
    </location>
</feature>
<feature type="region of interest" description="Disordered" evidence="1">
    <location>
        <begin position="235"/>
        <end position="255"/>
    </location>
</feature>
<dbReference type="EMBL" id="CP037933">
    <property type="protein sequence ID" value="QBN17475.1"/>
    <property type="molecule type" value="Genomic_DNA"/>
</dbReference>
<evidence type="ECO:0000256" key="1">
    <source>
        <dbReference type="SAM" id="MobiDB-lite"/>
    </source>
</evidence>
<feature type="domain" description="DUF4369" evidence="2">
    <location>
        <begin position="22"/>
        <end position="117"/>
    </location>
</feature>
<evidence type="ECO:0000313" key="3">
    <source>
        <dbReference type="EMBL" id="QBN17475.1"/>
    </source>
</evidence>
<dbReference type="AlphaFoldDB" id="A0A4P6YA12"/>
<dbReference type="RefSeq" id="WP_133275006.1">
    <property type="nucleotide sequence ID" value="NZ_CP037933.1"/>
</dbReference>
<keyword evidence="4" id="KW-1185">Reference proteome</keyword>
<evidence type="ECO:0000259" key="2">
    <source>
        <dbReference type="Pfam" id="PF14289"/>
    </source>
</evidence>
<accession>A0A4P6YA12</accession>
<dbReference type="Pfam" id="PF14289">
    <property type="entry name" value="DUF4369"/>
    <property type="match status" value="1"/>
</dbReference>
<dbReference type="PROSITE" id="PS51257">
    <property type="entry name" value="PROKAR_LIPOPROTEIN"/>
    <property type="match status" value="1"/>
</dbReference>
<dbReference type="Proteomes" id="UP000291124">
    <property type="component" value="Chromosome"/>
</dbReference>
<dbReference type="InterPro" id="IPR025380">
    <property type="entry name" value="DUF4369"/>
</dbReference>
<evidence type="ECO:0000313" key="4">
    <source>
        <dbReference type="Proteomes" id="UP000291124"/>
    </source>
</evidence>
<reference evidence="4" key="1">
    <citation type="submission" date="2019-03" db="EMBL/GenBank/DDBJ databases">
        <title>Flavobacterium sp.</title>
        <authorList>
            <person name="Kim H."/>
        </authorList>
    </citation>
    <scope>NUCLEOTIDE SEQUENCE [LARGE SCALE GENOMIC DNA]</scope>
    <source>
        <strain evidence="4">GS13</strain>
    </source>
</reference>
<gene>
    <name evidence="3" type="ORF">E1750_01230</name>
</gene>
<name>A0A4P6YA12_9FLAO</name>
<dbReference type="OrthoDB" id="1069091at2"/>
<sequence>MKKIILLLSATVFLVSCSKTKYTISGTAKGIADGKTIIMETADASGMGLMPVDTVKVANGKFEITGKATEPSFHMLQVEGIEGKFPFILENGDITIEINKDTISKSKVAGTYNNDEFVQFNEDLMKIQKDVMDYQKKNTPAMTQAQQKNDTATINKLMKEYGKLQEVSNAASKKAYTTYSETHPKSFITVLIIQGMLNDPSLDFKKTEKLFEGLDESLKNSKPGKAILAKIKETKTPSVSAGAAPAAQAPVGSSK</sequence>
<dbReference type="KEGG" id="fnk:E1750_01230"/>
<protein>
    <submittedName>
        <fullName evidence="3">DUF4369 domain-containing protein</fullName>
    </submittedName>
</protein>
<proteinExistence type="predicted"/>
<organism evidence="3 4">
    <name type="scientific">Flavobacterium nackdongense</name>
    <dbReference type="NCBI Taxonomy" id="2547394"/>
    <lineage>
        <taxon>Bacteria</taxon>
        <taxon>Pseudomonadati</taxon>
        <taxon>Bacteroidota</taxon>
        <taxon>Flavobacteriia</taxon>
        <taxon>Flavobacteriales</taxon>
        <taxon>Flavobacteriaceae</taxon>
        <taxon>Flavobacterium</taxon>
    </lineage>
</organism>